<keyword evidence="3" id="KW-0540">Nuclease</keyword>
<evidence type="ECO:0000313" key="6">
    <source>
        <dbReference type="EMBL" id="AFM03676.1"/>
    </source>
</evidence>
<dbReference type="GO" id="GO:0000166">
    <property type="term" value="F:nucleotide binding"/>
    <property type="evidence" value="ECO:0007669"/>
    <property type="project" value="UniProtKB-KW"/>
</dbReference>
<evidence type="ECO:0000256" key="3">
    <source>
        <dbReference type="ARBA" id="ARBA00022722"/>
    </source>
</evidence>
<dbReference type="InterPro" id="IPR008201">
    <property type="entry name" value="HepT-like"/>
</dbReference>
<dbReference type="HOGENOM" id="CLU_142825_3_3_10"/>
<evidence type="ECO:0000256" key="2">
    <source>
        <dbReference type="ARBA" id="ARBA00022649"/>
    </source>
</evidence>
<dbReference type="GO" id="GO:0004540">
    <property type="term" value="F:RNA nuclease activity"/>
    <property type="evidence" value="ECO:0007669"/>
    <property type="project" value="InterPro"/>
</dbReference>
<dbReference type="STRING" id="880071.Fleli_1240"/>
<dbReference type="Pfam" id="PF01934">
    <property type="entry name" value="HepT-like"/>
    <property type="match status" value="1"/>
</dbReference>
<dbReference type="PANTHER" id="PTHR34139:SF1">
    <property type="entry name" value="RNASE MJ1380-RELATED"/>
    <property type="match status" value="1"/>
</dbReference>
<dbReference type="GO" id="GO:0016787">
    <property type="term" value="F:hydrolase activity"/>
    <property type="evidence" value="ECO:0007669"/>
    <property type="project" value="UniProtKB-KW"/>
</dbReference>
<dbReference type="RefSeq" id="WP_014797133.1">
    <property type="nucleotide sequence ID" value="NC_018018.1"/>
</dbReference>
<dbReference type="AlphaFoldDB" id="I4AI91"/>
<organism evidence="6 7">
    <name type="scientific">Bernardetia litoralis (strain ATCC 23117 / DSM 6794 / NBRC 15988 / NCIMB 1366 / Fx l1 / Sio-4)</name>
    <name type="common">Flexibacter litoralis</name>
    <dbReference type="NCBI Taxonomy" id="880071"/>
    <lineage>
        <taxon>Bacteria</taxon>
        <taxon>Pseudomonadati</taxon>
        <taxon>Bacteroidota</taxon>
        <taxon>Cytophagia</taxon>
        <taxon>Cytophagales</taxon>
        <taxon>Bernardetiaceae</taxon>
        <taxon>Bernardetia</taxon>
    </lineage>
</organism>
<keyword evidence="7" id="KW-1185">Reference proteome</keyword>
<evidence type="ECO:0000256" key="1">
    <source>
        <dbReference type="ARBA" id="ARBA00022553"/>
    </source>
</evidence>
<dbReference type="KEGG" id="fli:Fleli_1240"/>
<evidence type="ECO:0000256" key="4">
    <source>
        <dbReference type="ARBA" id="ARBA00022741"/>
    </source>
</evidence>
<gene>
    <name evidence="6" type="ordered locus">Fleli_1240</name>
</gene>
<keyword evidence="2" id="KW-1277">Toxin-antitoxin system</keyword>
<keyword evidence="1" id="KW-0597">Phosphoprotein</keyword>
<name>I4AI91_BERLS</name>
<protein>
    <recommendedName>
        <fullName evidence="8">DUF86 domain-containing protein</fullName>
    </recommendedName>
</protein>
<keyword evidence="4" id="KW-0547">Nucleotide-binding</keyword>
<dbReference type="GO" id="GO:0110001">
    <property type="term" value="C:toxin-antitoxin complex"/>
    <property type="evidence" value="ECO:0007669"/>
    <property type="project" value="InterPro"/>
</dbReference>
<keyword evidence="5" id="KW-0378">Hydrolase</keyword>
<sequence length="115" mass="13425">MSQSKTDFARIQSVLESMYEIESYVKNASHEDFLNNSMMRTATVKQLEIVGLIVEKISDDLKDDYPQLHWEAIERLHKVLVHEYLGINFELVWVTAQKEIPTLKKQFELILSQIG</sequence>
<evidence type="ECO:0008006" key="8">
    <source>
        <dbReference type="Google" id="ProtNLM"/>
    </source>
</evidence>
<dbReference type="EMBL" id="CP003345">
    <property type="protein sequence ID" value="AFM03676.1"/>
    <property type="molecule type" value="Genomic_DNA"/>
</dbReference>
<proteinExistence type="predicted"/>
<dbReference type="Proteomes" id="UP000006054">
    <property type="component" value="Chromosome"/>
</dbReference>
<evidence type="ECO:0000256" key="5">
    <source>
        <dbReference type="ARBA" id="ARBA00022801"/>
    </source>
</evidence>
<dbReference type="OrthoDB" id="955324at2"/>
<reference evidence="7" key="1">
    <citation type="submission" date="2012-06" db="EMBL/GenBank/DDBJ databases">
        <title>The complete genome of Flexibacter litoralis DSM 6794.</title>
        <authorList>
            <person name="Lucas S."/>
            <person name="Copeland A."/>
            <person name="Lapidus A."/>
            <person name="Glavina del Rio T."/>
            <person name="Dalin E."/>
            <person name="Tice H."/>
            <person name="Bruce D."/>
            <person name="Goodwin L."/>
            <person name="Pitluck S."/>
            <person name="Peters L."/>
            <person name="Ovchinnikova G."/>
            <person name="Lu M."/>
            <person name="Kyrpides N."/>
            <person name="Mavromatis K."/>
            <person name="Ivanova N."/>
            <person name="Brettin T."/>
            <person name="Detter J.C."/>
            <person name="Han C."/>
            <person name="Larimer F."/>
            <person name="Land M."/>
            <person name="Hauser L."/>
            <person name="Markowitz V."/>
            <person name="Cheng J.-F."/>
            <person name="Hugenholtz P."/>
            <person name="Woyke T."/>
            <person name="Wu D."/>
            <person name="Spring S."/>
            <person name="Lang E."/>
            <person name="Kopitz M."/>
            <person name="Brambilla E."/>
            <person name="Klenk H.-P."/>
            <person name="Eisen J.A."/>
        </authorList>
    </citation>
    <scope>NUCLEOTIDE SEQUENCE [LARGE SCALE GENOMIC DNA]</scope>
    <source>
        <strain evidence="7">ATCC 23117 / DSM 6794 / NBRC 15988 / NCIMB 1366 / Sio-4</strain>
    </source>
</reference>
<dbReference type="PANTHER" id="PTHR34139">
    <property type="entry name" value="UPF0331 PROTEIN MJ0127"/>
    <property type="match status" value="1"/>
</dbReference>
<dbReference type="InterPro" id="IPR051813">
    <property type="entry name" value="HepT_RNase_toxin"/>
</dbReference>
<dbReference type="eggNOG" id="COG2361">
    <property type="taxonomic scope" value="Bacteria"/>
</dbReference>
<evidence type="ECO:0000313" key="7">
    <source>
        <dbReference type="Proteomes" id="UP000006054"/>
    </source>
</evidence>
<accession>I4AI91</accession>